<accession>A0A9X3EWS5</accession>
<organism evidence="2 3">
    <name type="scientific">Nannocystis pusilla</name>
    <dbReference type="NCBI Taxonomy" id="889268"/>
    <lineage>
        <taxon>Bacteria</taxon>
        <taxon>Pseudomonadati</taxon>
        <taxon>Myxococcota</taxon>
        <taxon>Polyangia</taxon>
        <taxon>Nannocystales</taxon>
        <taxon>Nannocystaceae</taxon>
        <taxon>Nannocystis</taxon>
    </lineage>
</organism>
<protein>
    <submittedName>
        <fullName evidence="2">Uncharacterized protein</fullName>
    </submittedName>
</protein>
<evidence type="ECO:0000313" key="2">
    <source>
        <dbReference type="EMBL" id="MCY1010974.1"/>
    </source>
</evidence>
<dbReference type="Pfam" id="PF01391">
    <property type="entry name" value="Collagen"/>
    <property type="match status" value="1"/>
</dbReference>
<dbReference type="EMBL" id="JAPNKE010000002">
    <property type="protein sequence ID" value="MCY1010974.1"/>
    <property type="molecule type" value="Genomic_DNA"/>
</dbReference>
<keyword evidence="3" id="KW-1185">Reference proteome</keyword>
<feature type="region of interest" description="Disordered" evidence="1">
    <location>
        <begin position="1"/>
        <end position="42"/>
    </location>
</feature>
<comment type="caution">
    <text evidence="2">The sequence shown here is derived from an EMBL/GenBank/DDBJ whole genome shotgun (WGS) entry which is preliminary data.</text>
</comment>
<dbReference type="Proteomes" id="UP001150924">
    <property type="component" value="Unassembled WGS sequence"/>
</dbReference>
<evidence type="ECO:0000256" key="1">
    <source>
        <dbReference type="SAM" id="MobiDB-lite"/>
    </source>
</evidence>
<gene>
    <name evidence="2" type="ORF">OV079_36490</name>
</gene>
<dbReference type="AlphaFoldDB" id="A0A9X3EWS5"/>
<dbReference type="InterPro" id="IPR008160">
    <property type="entry name" value="Collagen"/>
</dbReference>
<dbReference type="Gene3D" id="1.20.5.320">
    <property type="entry name" value="6-Phosphogluconate Dehydrogenase, domain 3"/>
    <property type="match status" value="1"/>
</dbReference>
<evidence type="ECO:0000313" key="3">
    <source>
        <dbReference type="Proteomes" id="UP001150924"/>
    </source>
</evidence>
<name>A0A9X3EWS5_9BACT</name>
<proteinExistence type="predicted"/>
<feature type="compositionally biased region" description="Low complexity" evidence="1">
    <location>
        <begin position="11"/>
        <end position="40"/>
    </location>
</feature>
<reference evidence="2" key="1">
    <citation type="submission" date="2022-11" db="EMBL/GenBank/DDBJ databases">
        <title>Minimal conservation of predation-associated metabolite biosynthetic gene clusters underscores biosynthetic potential of Myxococcota including descriptions for ten novel species: Archangium lansinium sp. nov., Myxococcus landrumus sp. nov., Nannocystis bai.</title>
        <authorList>
            <person name="Ahearne A."/>
            <person name="Stevens C."/>
            <person name="Phillips K."/>
        </authorList>
    </citation>
    <scope>NUCLEOTIDE SEQUENCE</scope>
    <source>
        <strain evidence="2">Na p29</strain>
    </source>
</reference>
<sequence>MQGPAGPEGPTGPTGATGPQGPQGPKGDTGPQGPQGVPGPTSVAACPNYPAFSTFQVNTATSLLCLYYDTAGGNQNWYQSADRCRTAYGGAYLCTYEQVRRACATGMTLQLNTWMGDRVDDDRGIRVNDTNCANFDEDENFGSAFGARYCCLQWMKY</sequence>